<dbReference type="PANTHER" id="PTHR39178:SF1">
    <property type="entry name" value="RIBOSOMAL-PROCESSING CYSTEINE PROTEASE PRP"/>
    <property type="match status" value="1"/>
</dbReference>
<evidence type="ECO:0000256" key="1">
    <source>
        <dbReference type="ARBA" id="ARBA00022517"/>
    </source>
</evidence>
<keyword evidence="4" id="KW-0788">Thiol protease</keyword>
<evidence type="ECO:0000256" key="6">
    <source>
        <dbReference type="ARBA" id="ARBA00044538"/>
    </source>
</evidence>
<dbReference type="Proteomes" id="UP000242310">
    <property type="component" value="Unassembled WGS sequence"/>
</dbReference>
<protein>
    <recommendedName>
        <fullName evidence="6">Ribosomal processing cysteine protease Prp</fullName>
    </recommendedName>
</protein>
<keyword evidence="1" id="KW-0690">Ribosome biogenesis</keyword>
<dbReference type="Gene3D" id="3.30.70.1490">
    <property type="entry name" value="Cysteine protease Prp"/>
    <property type="match status" value="1"/>
</dbReference>
<keyword evidence="3" id="KW-0378">Hydrolase</keyword>
<evidence type="ECO:0000256" key="2">
    <source>
        <dbReference type="ARBA" id="ARBA00022670"/>
    </source>
</evidence>
<keyword evidence="2" id="KW-0645">Protease</keyword>
<comment type="caution">
    <text evidence="7">The sequence shown here is derived from an EMBL/GenBank/DDBJ whole genome shotgun (WGS) entry which is preliminary data.</text>
</comment>
<comment type="similarity">
    <text evidence="5">Belongs to the Prp family.</text>
</comment>
<dbReference type="CDD" id="cd16332">
    <property type="entry name" value="Prp-like"/>
    <property type="match status" value="1"/>
</dbReference>
<dbReference type="OrthoDB" id="48998at2"/>
<reference evidence="7 8" key="1">
    <citation type="submission" date="2018-03" db="EMBL/GenBank/DDBJ databases">
        <title>Genomic Encyclopedia of Type Strains, Phase III (KMG-III): the genomes of soil and plant-associated and newly described type strains.</title>
        <authorList>
            <person name="Whitman W."/>
        </authorList>
    </citation>
    <scope>NUCLEOTIDE SEQUENCE [LARGE SCALE GENOMIC DNA]</scope>
    <source>
        <strain evidence="7 8">CGMCC 1.07653</strain>
    </source>
</reference>
<gene>
    <name evidence="7" type="ORF">B0H94_10913</name>
</gene>
<dbReference type="NCBIfam" id="NF011126">
    <property type="entry name" value="PRK14553.1-6"/>
    <property type="match status" value="1"/>
</dbReference>
<evidence type="ECO:0000256" key="5">
    <source>
        <dbReference type="ARBA" id="ARBA00044503"/>
    </source>
</evidence>
<evidence type="ECO:0000313" key="8">
    <source>
        <dbReference type="Proteomes" id="UP000242310"/>
    </source>
</evidence>
<name>A0A2P8HCM0_9BACI</name>
<proteinExistence type="inferred from homology"/>
<dbReference type="GO" id="GO:0006508">
    <property type="term" value="P:proteolysis"/>
    <property type="evidence" value="ECO:0007669"/>
    <property type="project" value="UniProtKB-KW"/>
</dbReference>
<dbReference type="InterPro" id="IPR007422">
    <property type="entry name" value="Peptidase_Prp"/>
</dbReference>
<dbReference type="PANTHER" id="PTHR39178">
    <property type="entry name" value="HYPOTHETICAL RIBOSOME-ASSOCIATED PROTEIN"/>
    <property type="match status" value="1"/>
</dbReference>
<dbReference type="InterPro" id="IPR036764">
    <property type="entry name" value="Peptidase_Prp_sf"/>
</dbReference>
<organism evidence="7 8">
    <name type="scientific">Salsuginibacillus halophilus</name>
    <dbReference type="NCBI Taxonomy" id="517424"/>
    <lineage>
        <taxon>Bacteria</taxon>
        <taxon>Bacillati</taxon>
        <taxon>Bacillota</taxon>
        <taxon>Bacilli</taxon>
        <taxon>Bacillales</taxon>
        <taxon>Bacillaceae</taxon>
        <taxon>Salsuginibacillus</taxon>
    </lineage>
</organism>
<evidence type="ECO:0000256" key="4">
    <source>
        <dbReference type="ARBA" id="ARBA00022807"/>
    </source>
</evidence>
<evidence type="ECO:0000256" key="3">
    <source>
        <dbReference type="ARBA" id="ARBA00022801"/>
    </source>
</evidence>
<dbReference type="EMBL" id="PYAV01000009">
    <property type="protein sequence ID" value="PSL43958.1"/>
    <property type="molecule type" value="Genomic_DNA"/>
</dbReference>
<dbReference type="SUPFAM" id="SSF118010">
    <property type="entry name" value="TM1457-like"/>
    <property type="match status" value="1"/>
</dbReference>
<dbReference type="GO" id="GO:0042254">
    <property type="term" value="P:ribosome biogenesis"/>
    <property type="evidence" value="ECO:0007669"/>
    <property type="project" value="UniProtKB-KW"/>
</dbReference>
<evidence type="ECO:0000313" key="7">
    <source>
        <dbReference type="EMBL" id="PSL43958.1"/>
    </source>
</evidence>
<accession>A0A2P8HCM0</accession>
<sequence length="116" mass="12305">MINVHVAREQSGWITSFTMDGHANAGPHGEDLVCAGASAVAFGAVNAVYELADTALNVEQGEDGGYLSCTVPEQLARSNREQVQLLIEGMLVSLQTIAASYNEFITIHDVKGGEEP</sequence>
<dbReference type="Pfam" id="PF04327">
    <property type="entry name" value="Peptidase_Prp"/>
    <property type="match status" value="1"/>
</dbReference>
<dbReference type="GO" id="GO:0008234">
    <property type="term" value="F:cysteine-type peptidase activity"/>
    <property type="evidence" value="ECO:0007669"/>
    <property type="project" value="UniProtKB-KW"/>
</dbReference>
<dbReference type="RefSeq" id="WP_106589066.1">
    <property type="nucleotide sequence ID" value="NZ_PYAV01000009.1"/>
</dbReference>
<keyword evidence="8" id="KW-1185">Reference proteome</keyword>
<dbReference type="AlphaFoldDB" id="A0A2P8HCM0"/>